<dbReference type="EMBL" id="WHUG01000009">
    <property type="protein sequence ID" value="MQA40638.1"/>
    <property type="molecule type" value="Genomic_DNA"/>
</dbReference>
<gene>
    <name evidence="1" type="ORF">GEV02_21020</name>
</gene>
<comment type="caution">
    <text evidence="1">The sequence shown here is derived from an EMBL/GenBank/DDBJ whole genome shotgun (WGS) entry which is preliminary data.</text>
</comment>
<proteinExistence type="predicted"/>
<dbReference type="Proteomes" id="UP000440498">
    <property type="component" value="Unassembled WGS sequence"/>
</dbReference>
<dbReference type="RefSeq" id="WP_152839935.1">
    <property type="nucleotide sequence ID" value="NZ_WHUG01000009.1"/>
</dbReference>
<dbReference type="AlphaFoldDB" id="A0A6A7N6Y5"/>
<protein>
    <submittedName>
        <fullName evidence="1">Uncharacterized protein</fullName>
    </submittedName>
</protein>
<reference evidence="1 2" key="1">
    <citation type="submission" date="2019-10" db="EMBL/GenBank/DDBJ databases">
        <title>Two novel species isolated from a subtropical stream in China.</title>
        <authorList>
            <person name="Lu H."/>
        </authorList>
    </citation>
    <scope>NUCLEOTIDE SEQUENCE [LARGE SCALE GENOMIC DNA]</scope>
    <source>
        <strain evidence="1 2">FT29W</strain>
    </source>
</reference>
<evidence type="ECO:0000313" key="2">
    <source>
        <dbReference type="Proteomes" id="UP000440498"/>
    </source>
</evidence>
<evidence type="ECO:0000313" key="1">
    <source>
        <dbReference type="EMBL" id="MQA40638.1"/>
    </source>
</evidence>
<sequence length="166" mass="19161">MPKNPETASGCEPFELVGDDQAEAAETIPPWTEEEVVHLHWRLLSEVKALDRPGRSLEDKIDILRWVFADGALEARPFSFVSCIRVVGSSPLSPLEYMGRVDADEVRCWIQQRLRRWFDEAFSVYPSWVREAIVLNPQWVARSLDKNPQWLNQQISSRQQHGDLFA</sequence>
<name>A0A6A7N6Y5_9BURK</name>
<organism evidence="1 2">
    <name type="scientific">Rugamonas aquatica</name>
    <dbReference type="NCBI Taxonomy" id="2743357"/>
    <lineage>
        <taxon>Bacteria</taxon>
        <taxon>Pseudomonadati</taxon>
        <taxon>Pseudomonadota</taxon>
        <taxon>Betaproteobacteria</taxon>
        <taxon>Burkholderiales</taxon>
        <taxon>Oxalobacteraceae</taxon>
        <taxon>Telluria group</taxon>
        <taxon>Rugamonas</taxon>
    </lineage>
</organism>
<accession>A0A6A7N6Y5</accession>
<keyword evidence="2" id="KW-1185">Reference proteome</keyword>